<keyword evidence="4 10" id="KW-0812">Transmembrane</keyword>
<evidence type="ECO:0000313" key="15">
    <source>
        <dbReference type="EMBL" id="MBI3539507.1"/>
    </source>
</evidence>
<dbReference type="InterPro" id="IPR039426">
    <property type="entry name" value="TonB-dep_rcpt-like"/>
</dbReference>
<feature type="signal peptide" evidence="12">
    <location>
        <begin position="1"/>
        <end position="19"/>
    </location>
</feature>
<comment type="subcellular location">
    <subcellularLocation>
        <location evidence="1 10">Cell outer membrane</location>
        <topology evidence="1 10">Multi-pass membrane protein</topology>
    </subcellularLocation>
</comment>
<dbReference type="InterPro" id="IPR037066">
    <property type="entry name" value="Plug_dom_sf"/>
</dbReference>
<dbReference type="PROSITE" id="PS52016">
    <property type="entry name" value="TONB_DEPENDENT_REC_3"/>
    <property type="match status" value="1"/>
</dbReference>
<evidence type="ECO:0000256" key="11">
    <source>
        <dbReference type="RuleBase" id="RU003357"/>
    </source>
</evidence>
<accession>A0A9D6L9R9</accession>
<feature type="domain" description="TonB-dependent receptor plug" evidence="14">
    <location>
        <begin position="63"/>
        <end position="149"/>
    </location>
</feature>
<dbReference type="Gene3D" id="2.40.170.20">
    <property type="entry name" value="TonB-dependent receptor, beta-barrel domain"/>
    <property type="match status" value="1"/>
</dbReference>
<dbReference type="InterPro" id="IPR036942">
    <property type="entry name" value="Beta-barrel_TonB_sf"/>
</dbReference>
<dbReference type="Pfam" id="PF00593">
    <property type="entry name" value="TonB_dep_Rec_b-barrel"/>
    <property type="match status" value="1"/>
</dbReference>
<proteinExistence type="inferred from homology"/>
<dbReference type="GO" id="GO:0015344">
    <property type="term" value="F:siderophore uptake transmembrane transporter activity"/>
    <property type="evidence" value="ECO:0007669"/>
    <property type="project" value="TreeGrafter"/>
</dbReference>
<dbReference type="AlphaFoldDB" id="A0A9D6L9R9"/>
<feature type="domain" description="TonB-dependent receptor-like beta-barrel" evidence="13">
    <location>
        <begin position="318"/>
        <end position="638"/>
    </location>
</feature>
<evidence type="ECO:0000256" key="6">
    <source>
        <dbReference type="ARBA" id="ARBA00023077"/>
    </source>
</evidence>
<keyword evidence="9 10" id="KW-0998">Cell outer membrane</keyword>
<evidence type="ECO:0000256" key="2">
    <source>
        <dbReference type="ARBA" id="ARBA00022448"/>
    </source>
</evidence>
<evidence type="ECO:0000256" key="5">
    <source>
        <dbReference type="ARBA" id="ARBA00022729"/>
    </source>
</evidence>
<evidence type="ECO:0000256" key="9">
    <source>
        <dbReference type="ARBA" id="ARBA00023237"/>
    </source>
</evidence>
<evidence type="ECO:0000313" key="16">
    <source>
        <dbReference type="Proteomes" id="UP000807850"/>
    </source>
</evidence>
<sequence>MIVCIAQICLLVAADSGSAAPHDTVLMLPEVRVERERATLDARRRLPTAFVSELAPGTAGRAFESLSEVLGEAAGVHVTQYGGLGAFSTISLRGAPPGQVMVFLDGAPLTSAAHGIVDLTDLPVAAVERVEVYRGLAPLDLGAATPGGAINLVTATSPELREARIARGAFGTWEATGSAGGRRGPFAALVHAGYQRSAGDFAYRDDNGTPYNAADDTTRTRINDAFEAASALASLAWRPGAWSVIAREEVFRKAQGVPGLEAVPAYRTHLEFVRARSVIEASAPGAGARPAARVRAGLERERTRFRDPDAELGLGRHDTDDRSASDDASVELAWERLPRGVTLVAGGGVRGERADLADHADGFPDPPASRRTTVGAHAALQWRPIGDRLVIHAADRIDRLDDRLSWNGTAGAAESDAGRITLRSPQAGIGIAVGGGVELRANWSDASRAPDFLELFGNQGSVLGHPGLLPERGRNRDFGGAWVWAGAPGEIRVESAAFVSDADNLIVYVRHSQSSASAENIARARIAGVELSARAARRRRADTFAISASCTAMRTRDEGPVPFWNGRRLPQHPDWQGDARLDWTHARWRAAIDVQAIGDNMLDRANLQPVPGRVLLGASLAWTPGAGALRFTVEGKNLGDDHVSDVGGFPLPGRALFASCDVRLGGAPSPHSR</sequence>
<dbReference type="Proteomes" id="UP000807850">
    <property type="component" value="Unassembled WGS sequence"/>
</dbReference>
<name>A0A9D6L9R9_UNCEI</name>
<dbReference type="InterPro" id="IPR000531">
    <property type="entry name" value="Beta-barrel_TonB"/>
</dbReference>
<gene>
    <name evidence="15" type="ORF">HY076_04460</name>
</gene>
<reference evidence="15" key="1">
    <citation type="submission" date="2020-07" db="EMBL/GenBank/DDBJ databases">
        <title>Huge and variable diversity of episymbiotic CPR bacteria and DPANN archaea in groundwater ecosystems.</title>
        <authorList>
            <person name="He C.Y."/>
            <person name="Keren R."/>
            <person name="Whittaker M."/>
            <person name="Farag I.F."/>
            <person name="Doudna J."/>
            <person name="Cate J.H.D."/>
            <person name="Banfield J.F."/>
        </authorList>
    </citation>
    <scope>NUCLEOTIDE SEQUENCE</scope>
    <source>
        <strain evidence="15">NC_groundwater_928_Pr1_S-0.2um_72_17</strain>
    </source>
</reference>
<evidence type="ECO:0000256" key="1">
    <source>
        <dbReference type="ARBA" id="ARBA00004571"/>
    </source>
</evidence>
<protein>
    <submittedName>
        <fullName evidence="15">TonB-dependent receptor</fullName>
    </submittedName>
</protein>
<evidence type="ECO:0000256" key="4">
    <source>
        <dbReference type="ARBA" id="ARBA00022692"/>
    </source>
</evidence>
<comment type="caution">
    <text evidence="15">The sequence shown here is derived from an EMBL/GenBank/DDBJ whole genome shotgun (WGS) entry which is preliminary data.</text>
</comment>
<dbReference type="PANTHER" id="PTHR30069">
    <property type="entry name" value="TONB-DEPENDENT OUTER MEMBRANE RECEPTOR"/>
    <property type="match status" value="1"/>
</dbReference>
<dbReference type="GO" id="GO:0009279">
    <property type="term" value="C:cell outer membrane"/>
    <property type="evidence" value="ECO:0007669"/>
    <property type="project" value="UniProtKB-SubCell"/>
</dbReference>
<keyword evidence="3 10" id="KW-1134">Transmembrane beta strand</keyword>
<organism evidence="15 16">
    <name type="scientific">Eiseniibacteriota bacterium</name>
    <dbReference type="NCBI Taxonomy" id="2212470"/>
    <lineage>
        <taxon>Bacteria</taxon>
        <taxon>Candidatus Eiseniibacteriota</taxon>
    </lineage>
</organism>
<dbReference type="InterPro" id="IPR012910">
    <property type="entry name" value="Plug_dom"/>
</dbReference>
<comment type="similarity">
    <text evidence="10 11">Belongs to the TonB-dependent receptor family.</text>
</comment>
<dbReference type="EMBL" id="JACQAY010000138">
    <property type="protein sequence ID" value="MBI3539507.1"/>
    <property type="molecule type" value="Genomic_DNA"/>
</dbReference>
<dbReference type="SUPFAM" id="SSF56935">
    <property type="entry name" value="Porins"/>
    <property type="match status" value="1"/>
</dbReference>
<dbReference type="PANTHER" id="PTHR30069:SF29">
    <property type="entry name" value="HEMOGLOBIN AND HEMOGLOBIN-HAPTOGLOBIN-BINDING PROTEIN 1-RELATED"/>
    <property type="match status" value="1"/>
</dbReference>
<keyword evidence="2 10" id="KW-0813">Transport</keyword>
<evidence type="ECO:0000259" key="13">
    <source>
        <dbReference type="Pfam" id="PF00593"/>
    </source>
</evidence>
<dbReference type="Pfam" id="PF07715">
    <property type="entry name" value="Plug"/>
    <property type="match status" value="1"/>
</dbReference>
<evidence type="ECO:0000256" key="7">
    <source>
        <dbReference type="ARBA" id="ARBA00023136"/>
    </source>
</evidence>
<evidence type="ECO:0000256" key="8">
    <source>
        <dbReference type="ARBA" id="ARBA00023170"/>
    </source>
</evidence>
<evidence type="ECO:0000256" key="3">
    <source>
        <dbReference type="ARBA" id="ARBA00022452"/>
    </source>
</evidence>
<keyword evidence="6 11" id="KW-0798">TonB box</keyword>
<evidence type="ECO:0000259" key="14">
    <source>
        <dbReference type="Pfam" id="PF07715"/>
    </source>
</evidence>
<feature type="chain" id="PRO_5038954496" evidence="12">
    <location>
        <begin position="20"/>
        <end position="673"/>
    </location>
</feature>
<keyword evidence="7 10" id="KW-0472">Membrane</keyword>
<keyword evidence="5 12" id="KW-0732">Signal</keyword>
<dbReference type="GO" id="GO:0044718">
    <property type="term" value="P:siderophore transmembrane transport"/>
    <property type="evidence" value="ECO:0007669"/>
    <property type="project" value="TreeGrafter"/>
</dbReference>
<evidence type="ECO:0000256" key="12">
    <source>
        <dbReference type="SAM" id="SignalP"/>
    </source>
</evidence>
<evidence type="ECO:0000256" key="10">
    <source>
        <dbReference type="PROSITE-ProRule" id="PRU01360"/>
    </source>
</evidence>
<dbReference type="Gene3D" id="2.170.130.10">
    <property type="entry name" value="TonB-dependent receptor, plug domain"/>
    <property type="match status" value="1"/>
</dbReference>
<keyword evidence="8 15" id="KW-0675">Receptor</keyword>